<gene>
    <name evidence="1" type="ORF">EIN_505500</name>
</gene>
<dbReference type="Proteomes" id="UP000014680">
    <property type="component" value="Unassembled WGS sequence"/>
</dbReference>
<evidence type="ECO:0000313" key="2">
    <source>
        <dbReference type="Proteomes" id="UP000014680"/>
    </source>
</evidence>
<dbReference type="OrthoDB" id="28039at2759"/>
<keyword evidence="2" id="KW-1185">Reference proteome</keyword>
<dbReference type="RefSeq" id="XP_004257085.1">
    <property type="nucleotide sequence ID" value="XM_004257037.1"/>
</dbReference>
<dbReference type="KEGG" id="eiv:EIN_505500"/>
<sequence length="233" mass="26970">MNDLSRDTLFLFIPDKVTALCLVQINKEWLYSTKRVSSSGVITSVKSNLTMYPNLRYIEGDVEDIENNSKLLRSVLEISVKYKACYFTRTEAEYNFRPKIVSIKSVTNCFTPFTGLLGMTNLRSIKLRVSFDNEDSDDSENDISAFASFFAALKKLTSLKTLYLYCNFFDTKKIIKMIDLKITVIFLFDEFFDLSESLKIKFQDHQITRWCATKSFFVLCHSALLKSILLYLN</sequence>
<accession>A0A0A1U7J5</accession>
<evidence type="ECO:0000313" key="1">
    <source>
        <dbReference type="EMBL" id="ELP90314.1"/>
    </source>
</evidence>
<dbReference type="GeneID" id="14889285"/>
<name>A0A0A1U7J5_ENTIV</name>
<protein>
    <submittedName>
        <fullName evidence="1">Uncharacterized protein</fullName>
    </submittedName>
</protein>
<dbReference type="EMBL" id="KB206500">
    <property type="protein sequence ID" value="ELP90314.1"/>
    <property type="molecule type" value="Genomic_DNA"/>
</dbReference>
<reference evidence="1 2" key="1">
    <citation type="submission" date="2012-10" db="EMBL/GenBank/DDBJ databases">
        <authorList>
            <person name="Zafar N."/>
            <person name="Inman J."/>
            <person name="Hall N."/>
            <person name="Lorenzi H."/>
            <person name="Caler E."/>
        </authorList>
    </citation>
    <scope>NUCLEOTIDE SEQUENCE [LARGE SCALE GENOMIC DNA]</scope>
    <source>
        <strain evidence="1 2">IP1</strain>
    </source>
</reference>
<proteinExistence type="predicted"/>
<dbReference type="AlphaFoldDB" id="A0A0A1U7J5"/>
<dbReference type="VEuPathDB" id="AmoebaDB:EIN_505500"/>
<organism evidence="1 2">
    <name type="scientific">Entamoeba invadens IP1</name>
    <dbReference type="NCBI Taxonomy" id="370355"/>
    <lineage>
        <taxon>Eukaryota</taxon>
        <taxon>Amoebozoa</taxon>
        <taxon>Evosea</taxon>
        <taxon>Archamoebae</taxon>
        <taxon>Mastigamoebida</taxon>
        <taxon>Entamoebidae</taxon>
        <taxon>Entamoeba</taxon>
    </lineage>
</organism>